<keyword evidence="13" id="KW-0186">Copper</keyword>
<dbReference type="PRINTS" id="PR00119">
    <property type="entry name" value="CATATPASE"/>
</dbReference>
<dbReference type="AlphaFoldDB" id="A0A9D1TMD5"/>
<dbReference type="GO" id="GO:0016887">
    <property type="term" value="F:ATP hydrolysis activity"/>
    <property type="evidence" value="ECO:0007669"/>
    <property type="project" value="InterPro"/>
</dbReference>
<evidence type="ECO:0000256" key="11">
    <source>
        <dbReference type="ARBA" id="ARBA00022967"/>
    </source>
</evidence>
<dbReference type="Pfam" id="PF00403">
    <property type="entry name" value="HMA"/>
    <property type="match status" value="2"/>
</dbReference>
<dbReference type="CDD" id="cd00371">
    <property type="entry name" value="HMA"/>
    <property type="match status" value="2"/>
</dbReference>
<evidence type="ECO:0000256" key="14">
    <source>
        <dbReference type="ARBA" id="ARBA00023065"/>
    </source>
</evidence>
<proteinExistence type="inferred from homology"/>
<evidence type="ECO:0000256" key="8">
    <source>
        <dbReference type="ARBA" id="ARBA00022796"/>
    </source>
</evidence>
<keyword evidence="10" id="KW-0460">Magnesium</keyword>
<evidence type="ECO:0000256" key="1">
    <source>
        <dbReference type="ARBA" id="ARBA00004127"/>
    </source>
</evidence>
<keyword evidence="15 18" id="KW-0472">Membrane</keyword>
<keyword evidence="9 18" id="KW-0067">ATP-binding</keyword>
<comment type="subcellular location">
    <subcellularLocation>
        <location evidence="18">Cell membrane</location>
    </subcellularLocation>
    <subcellularLocation>
        <location evidence="1">Endomembrane system</location>
        <topology evidence="1">Multi-pass membrane protein</topology>
    </subcellularLocation>
</comment>
<evidence type="ECO:0000256" key="6">
    <source>
        <dbReference type="ARBA" id="ARBA00022737"/>
    </source>
</evidence>
<dbReference type="InterPro" id="IPR006121">
    <property type="entry name" value="HMA_dom"/>
</dbReference>
<dbReference type="Gene3D" id="3.30.70.100">
    <property type="match status" value="2"/>
</dbReference>
<dbReference type="Proteomes" id="UP000823936">
    <property type="component" value="Unassembled WGS sequence"/>
</dbReference>
<evidence type="ECO:0000256" key="12">
    <source>
        <dbReference type="ARBA" id="ARBA00022989"/>
    </source>
</evidence>
<dbReference type="Gene3D" id="2.70.150.10">
    <property type="entry name" value="Calcium-transporting ATPase, cytoplasmic transduction domain A"/>
    <property type="match status" value="1"/>
</dbReference>
<dbReference type="SUPFAM" id="SSF56784">
    <property type="entry name" value="HAD-like"/>
    <property type="match status" value="1"/>
</dbReference>
<evidence type="ECO:0000256" key="5">
    <source>
        <dbReference type="ARBA" id="ARBA00022723"/>
    </source>
</evidence>
<dbReference type="Pfam" id="PF00702">
    <property type="entry name" value="Hydrolase"/>
    <property type="match status" value="1"/>
</dbReference>
<dbReference type="InterPro" id="IPR018303">
    <property type="entry name" value="ATPase_P-typ_P_site"/>
</dbReference>
<dbReference type="PROSITE" id="PS50846">
    <property type="entry name" value="HMA_2"/>
    <property type="match status" value="2"/>
</dbReference>
<dbReference type="Gene3D" id="3.40.50.1000">
    <property type="entry name" value="HAD superfamily/HAD-like"/>
    <property type="match status" value="1"/>
</dbReference>
<feature type="domain" description="HMA" evidence="19">
    <location>
        <begin position="788"/>
        <end position="852"/>
    </location>
</feature>
<dbReference type="PANTHER" id="PTHR43520:SF8">
    <property type="entry name" value="P-TYPE CU(+) TRANSPORTER"/>
    <property type="match status" value="1"/>
</dbReference>
<dbReference type="NCBIfam" id="TIGR00003">
    <property type="entry name" value="copper ion binding protein"/>
    <property type="match status" value="2"/>
</dbReference>
<dbReference type="InterPro" id="IPR036163">
    <property type="entry name" value="HMA_dom_sf"/>
</dbReference>
<dbReference type="GO" id="GO:0012505">
    <property type="term" value="C:endomembrane system"/>
    <property type="evidence" value="ECO:0007669"/>
    <property type="project" value="UniProtKB-SubCell"/>
</dbReference>
<dbReference type="SFLD" id="SFLDS00003">
    <property type="entry name" value="Haloacid_Dehalogenase"/>
    <property type="match status" value="1"/>
</dbReference>
<dbReference type="GO" id="GO:0055070">
    <property type="term" value="P:copper ion homeostasis"/>
    <property type="evidence" value="ECO:0007669"/>
    <property type="project" value="TreeGrafter"/>
</dbReference>
<evidence type="ECO:0000256" key="17">
    <source>
        <dbReference type="ARBA" id="ARBA00047424"/>
    </source>
</evidence>
<feature type="transmembrane region" description="Helical" evidence="18">
    <location>
        <begin position="130"/>
        <end position="148"/>
    </location>
</feature>
<comment type="caution">
    <text evidence="20">The sequence shown here is derived from an EMBL/GenBank/DDBJ whole genome shotgun (WGS) entry which is preliminary data.</text>
</comment>
<dbReference type="EC" id="7.2.2.9" evidence="16"/>
<feature type="transmembrane region" description="Helical" evidence="18">
    <location>
        <begin position="729"/>
        <end position="748"/>
    </location>
</feature>
<dbReference type="GO" id="GO:0005507">
    <property type="term" value="F:copper ion binding"/>
    <property type="evidence" value="ECO:0007669"/>
    <property type="project" value="InterPro"/>
</dbReference>
<dbReference type="Pfam" id="PF00122">
    <property type="entry name" value="E1-E2_ATPase"/>
    <property type="match status" value="1"/>
</dbReference>
<feature type="transmembrane region" description="Helical" evidence="18">
    <location>
        <begin position="701"/>
        <end position="723"/>
    </location>
</feature>
<dbReference type="NCBIfam" id="TIGR01511">
    <property type="entry name" value="ATPase-IB1_Cu"/>
    <property type="match status" value="1"/>
</dbReference>
<dbReference type="InterPro" id="IPR023214">
    <property type="entry name" value="HAD_sf"/>
</dbReference>
<keyword evidence="11" id="KW-1278">Translocase</keyword>
<protein>
    <recommendedName>
        <fullName evidence="16">P-type Cu(2+) transporter</fullName>
        <ecNumber evidence="16">7.2.2.9</ecNumber>
    </recommendedName>
</protein>
<feature type="transmembrane region" description="Helical" evidence="18">
    <location>
        <begin position="97"/>
        <end position="118"/>
    </location>
</feature>
<dbReference type="InterPro" id="IPR044492">
    <property type="entry name" value="P_typ_ATPase_HD_dom"/>
</dbReference>
<dbReference type="NCBIfam" id="TIGR01525">
    <property type="entry name" value="ATPase-IB_hvy"/>
    <property type="match status" value="1"/>
</dbReference>
<evidence type="ECO:0000256" key="7">
    <source>
        <dbReference type="ARBA" id="ARBA00022741"/>
    </source>
</evidence>
<dbReference type="SUPFAM" id="SSF81653">
    <property type="entry name" value="Calcium ATPase, transduction domain A"/>
    <property type="match status" value="1"/>
</dbReference>
<evidence type="ECO:0000259" key="19">
    <source>
        <dbReference type="PROSITE" id="PS50846"/>
    </source>
</evidence>
<dbReference type="GO" id="GO:0005524">
    <property type="term" value="F:ATP binding"/>
    <property type="evidence" value="ECO:0007669"/>
    <property type="project" value="UniProtKB-UniRule"/>
</dbReference>
<sequence length="857" mass="93069">MTKKKYFITGMTCASCSSRVERALTKLEGMKECSVNLLKNTALCTFDEDKISEDDIKKAVVDAGYGIIIEEKKKEGANRERTSQAAKREEEGMKKRLVYSFIFTIPLFYISMGHMMNWPFLSFFRLKENSMVFALTLFILSLPVLIINRKFFISGFKALRNKSPNMDSLIALGSGASMVYGIYALYKIAFFLGQGDLESAHNFSMDLYFESAAMILTLITLGKYFESRAKGKTSKALERLVDLKPKSAVIKTESGEMEIKADEIKVGDIAVLRTGSAVPSDGVIIKGEIAVDESQLTGESIPVDKKEGDRVTGASLIASGYAEMRVEKTGEDTALSRIIALVDEATASKAPIAKMADKVSAVFVPAVILISIISLFSWLLSGASLEFSLSFAISVLVISCPCALGLATPTAIMVATGRAARSGILIKNAESLEALHSVDTVLLDKTGTITNGRPELRKIIRAKEIDEKALLKYAYSAEKNSEHPLAMAVARYASARGIELLPSSSFMQSAGSGVSAIVNNKKVEIGNRRMLERLGLYKKKIKEIEESLSDDALTPLFVLIDGTLCGILALSDEIKSSSVSAIERLKKDNLTTVMITGDNARTAEVIGKKAKVDRIISEVLPDEKEAEVRRLLEQGKKTLMVGDGINDSPALARSTVGAAIGRGTDVAIESADIVLMKSDLSDVANAIELSRATMRNIKENLFWALFYNALCIPVAAGALYPAFGIKLSPMIAAFAMSFSSVFVVTNALRLRLFKTENTANAACQITDAGYAESVEMDIMEKGEEGDNMKAELLIEGMMCMHCVKHVDEALRKCSGVESVEVSLEDKKALVSGSELNESELVEAVVNAGYEVKGYESR</sequence>
<keyword evidence="8" id="KW-0187">Copper transport</keyword>
<comment type="catalytic activity">
    <reaction evidence="17">
        <text>Cu(2+)(in) + ATP + H2O = Cu(2+)(out) + ADP + phosphate + H(+)</text>
        <dbReference type="Rhea" id="RHEA:10376"/>
        <dbReference type="ChEBI" id="CHEBI:15377"/>
        <dbReference type="ChEBI" id="CHEBI:15378"/>
        <dbReference type="ChEBI" id="CHEBI:29036"/>
        <dbReference type="ChEBI" id="CHEBI:30616"/>
        <dbReference type="ChEBI" id="CHEBI:43474"/>
        <dbReference type="ChEBI" id="CHEBI:456216"/>
        <dbReference type="EC" id="7.2.2.9"/>
    </reaction>
</comment>
<dbReference type="SFLD" id="SFLDG00002">
    <property type="entry name" value="C1.7:_P-type_atpase_like"/>
    <property type="match status" value="1"/>
</dbReference>
<dbReference type="SUPFAM" id="SSF55008">
    <property type="entry name" value="HMA, heavy metal-associated domain"/>
    <property type="match status" value="2"/>
</dbReference>
<dbReference type="PROSITE" id="PS01047">
    <property type="entry name" value="HMA_1"/>
    <property type="match status" value="2"/>
</dbReference>
<feature type="transmembrane region" description="Helical" evidence="18">
    <location>
        <begin position="359"/>
        <end position="379"/>
    </location>
</feature>
<keyword evidence="14" id="KW-0406">Ion transport</keyword>
<evidence type="ECO:0000256" key="15">
    <source>
        <dbReference type="ARBA" id="ARBA00023136"/>
    </source>
</evidence>
<dbReference type="FunFam" id="2.70.150.10:FF:000002">
    <property type="entry name" value="Copper-transporting ATPase 1, putative"/>
    <property type="match status" value="1"/>
</dbReference>
<organism evidence="20 21">
    <name type="scientific">Candidatus Ornithospirochaeta avicola</name>
    <dbReference type="NCBI Taxonomy" id="2840896"/>
    <lineage>
        <taxon>Bacteria</taxon>
        <taxon>Pseudomonadati</taxon>
        <taxon>Spirochaetota</taxon>
        <taxon>Spirochaetia</taxon>
        <taxon>Spirochaetales</taxon>
        <taxon>Spirochaetaceae</taxon>
        <taxon>Spirochaetaceae incertae sedis</taxon>
        <taxon>Candidatus Ornithospirochaeta</taxon>
    </lineage>
</organism>
<keyword evidence="12 18" id="KW-1133">Transmembrane helix</keyword>
<keyword evidence="18" id="KW-1003">Cell membrane</keyword>
<evidence type="ECO:0000256" key="13">
    <source>
        <dbReference type="ARBA" id="ARBA00023008"/>
    </source>
</evidence>
<evidence type="ECO:0000313" key="21">
    <source>
        <dbReference type="Proteomes" id="UP000823936"/>
    </source>
</evidence>
<gene>
    <name evidence="20" type="ORF">IAB12_02220</name>
</gene>
<keyword evidence="4 18" id="KW-0812">Transmembrane</keyword>
<dbReference type="InterPro" id="IPR023298">
    <property type="entry name" value="ATPase_P-typ_TM_dom_sf"/>
</dbReference>
<dbReference type="CDD" id="cd02094">
    <property type="entry name" value="P-type_ATPase_Cu-like"/>
    <property type="match status" value="1"/>
</dbReference>
<dbReference type="PANTHER" id="PTHR43520">
    <property type="entry name" value="ATP7, ISOFORM B"/>
    <property type="match status" value="1"/>
</dbReference>
<dbReference type="InterPro" id="IPR001757">
    <property type="entry name" value="P_typ_ATPase"/>
</dbReference>
<accession>A0A9D1TMD5</accession>
<dbReference type="InterPro" id="IPR008250">
    <property type="entry name" value="ATPase_P-typ_transduc_dom_A_sf"/>
</dbReference>
<dbReference type="InterPro" id="IPR036412">
    <property type="entry name" value="HAD-like_sf"/>
</dbReference>
<dbReference type="EMBL" id="DXHU01000007">
    <property type="protein sequence ID" value="HIV98579.1"/>
    <property type="molecule type" value="Genomic_DNA"/>
</dbReference>
<dbReference type="GO" id="GO:0043682">
    <property type="term" value="F:P-type divalent copper transporter activity"/>
    <property type="evidence" value="ECO:0007669"/>
    <property type="project" value="UniProtKB-EC"/>
</dbReference>
<dbReference type="NCBIfam" id="TIGR01494">
    <property type="entry name" value="ATPase_P-type"/>
    <property type="match status" value="1"/>
</dbReference>
<dbReference type="PRINTS" id="PR00943">
    <property type="entry name" value="CUATPASE"/>
</dbReference>
<dbReference type="SFLD" id="SFLDF00027">
    <property type="entry name" value="p-type_atpase"/>
    <property type="match status" value="1"/>
</dbReference>
<keyword evidence="5 18" id="KW-0479">Metal-binding</keyword>
<evidence type="ECO:0000256" key="10">
    <source>
        <dbReference type="ARBA" id="ARBA00022842"/>
    </source>
</evidence>
<dbReference type="SUPFAM" id="SSF81665">
    <property type="entry name" value="Calcium ATPase, transmembrane domain M"/>
    <property type="match status" value="1"/>
</dbReference>
<dbReference type="GO" id="GO:0005886">
    <property type="term" value="C:plasma membrane"/>
    <property type="evidence" value="ECO:0007669"/>
    <property type="project" value="UniProtKB-SubCell"/>
</dbReference>
<dbReference type="FunFam" id="3.30.70.100:FF:000005">
    <property type="entry name" value="Copper-exporting P-type ATPase A"/>
    <property type="match status" value="1"/>
</dbReference>
<name>A0A9D1TMD5_9SPIO</name>
<feature type="transmembrane region" description="Helical" evidence="18">
    <location>
        <begin position="391"/>
        <end position="415"/>
    </location>
</feature>
<feature type="transmembrane region" description="Helical" evidence="18">
    <location>
        <begin position="169"/>
        <end position="192"/>
    </location>
</feature>
<evidence type="ECO:0000256" key="4">
    <source>
        <dbReference type="ARBA" id="ARBA00022692"/>
    </source>
</evidence>
<dbReference type="InterPro" id="IPR006122">
    <property type="entry name" value="HMA_Cu_ion-bd"/>
</dbReference>
<dbReference type="InterPro" id="IPR027256">
    <property type="entry name" value="P-typ_ATPase_IB"/>
</dbReference>
<dbReference type="PROSITE" id="PS00154">
    <property type="entry name" value="ATPASE_E1_E2"/>
    <property type="match status" value="1"/>
</dbReference>
<evidence type="ECO:0000256" key="9">
    <source>
        <dbReference type="ARBA" id="ARBA00022840"/>
    </source>
</evidence>
<evidence type="ECO:0000256" key="2">
    <source>
        <dbReference type="ARBA" id="ARBA00006024"/>
    </source>
</evidence>
<dbReference type="Gene3D" id="3.40.1110.10">
    <property type="entry name" value="Calcium-transporting ATPase, cytoplasmic domain N"/>
    <property type="match status" value="1"/>
</dbReference>
<reference evidence="20" key="2">
    <citation type="submission" date="2021-04" db="EMBL/GenBank/DDBJ databases">
        <authorList>
            <person name="Gilroy R."/>
        </authorList>
    </citation>
    <scope>NUCLEOTIDE SEQUENCE</scope>
    <source>
        <strain evidence="20">Gambia11-129</strain>
    </source>
</reference>
<evidence type="ECO:0000313" key="20">
    <source>
        <dbReference type="EMBL" id="HIV98579.1"/>
    </source>
</evidence>
<evidence type="ECO:0000256" key="16">
    <source>
        <dbReference type="ARBA" id="ARBA00038904"/>
    </source>
</evidence>
<evidence type="ECO:0000256" key="3">
    <source>
        <dbReference type="ARBA" id="ARBA00022448"/>
    </source>
</evidence>
<dbReference type="InterPro" id="IPR017969">
    <property type="entry name" value="Heavy-metal-associated_CS"/>
</dbReference>
<dbReference type="InterPro" id="IPR023299">
    <property type="entry name" value="ATPase_P-typ_cyto_dom_N"/>
</dbReference>
<reference evidence="20" key="1">
    <citation type="journal article" date="2021" name="PeerJ">
        <title>Extensive microbial diversity within the chicken gut microbiome revealed by metagenomics and culture.</title>
        <authorList>
            <person name="Gilroy R."/>
            <person name="Ravi A."/>
            <person name="Getino M."/>
            <person name="Pursley I."/>
            <person name="Horton D.L."/>
            <person name="Alikhan N.F."/>
            <person name="Baker D."/>
            <person name="Gharbi K."/>
            <person name="Hall N."/>
            <person name="Watson M."/>
            <person name="Adriaenssens E.M."/>
            <person name="Foster-Nyarko E."/>
            <person name="Jarju S."/>
            <person name="Secka A."/>
            <person name="Antonio M."/>
            <person name="Oren A."/>
            <person name="Chaudhuri R.R."/>
            <person name="La Ragione R."/>
            <person name="Hildebrand F."/>
            <person name="Pallen M.J."/>
        </authorList>
    </citation>
    <scope>NUCLEOTIDE SEQUENCE</scope>
    <source>
        <strain evidence="20">Gambia11-129</strain>
    </source>
</reference>
<keyword evidence="7 18" id="KW-0547">Nucleotide-binding</keyword>
<dbReference type="InterPro" id="IPR059000">
    <property type="entry name" value="ATPase_P-type_domA"/>
</dbReference>
<feature type="transmembrane region" description="Helical" evidence="18">
    <location>
        <begin position="207"/>
        <end position="225"/>
    </location>
</feature>
<keyword evidence="3" id="KW-0813">Transport</keyword>
<evidence type="ECO:0000256" key="18">
    <source>
        <dbReference type="RuleBase" id="RU362081"/>
    </source>
</evidence>
<comment type="similarity">
    <text evidence="2 18">Belongs to the cation transport ATPase (P-type) (TC 3.A.3) family. Type IB subfamily.</text>
</comment>
<feature type="domain" description="HMA" evidence="19">
    <location>
        <begin position="2"/>
        <end position="68"/>
    </location>
</feature>
<keyword evidence="6" id="KW-0677">Repeat</keyword>